<organism evidence="1">
    <name type="scientific">Prunus dulcis</name>
    <name type="common">Almond</name>
    <name type="synonym">Amygdalus dulcis</name>
    <dbReference type="NCBI Taxonomy" id="3755"/>
    <lineage>
        <taxon>Eukaryota</taxon>
        <taxon>Viridiplantae</taxon>
        <taxon>Streptophyta</taxon>
        <taxon>Embryophyta</taxon>
        <taxon>Tracheophyta</taxon>
        <taxon>Spermatophyta</taxon>
        <taxon>Magnoliopsida</taxon>
        <taxon>eudicotyledons</taxon>
        <taxon>Gunneridae</taxon>
        <taxon>Pentapetalae</taxon>
        <taxon>rosids</taxon>
        <taxon>fabids</taxon>
        <taxon>Rosales</taxon>
        <taxon>Rosaceae</taxon>
        <taxon>Amygdaloideae</taxon>
        <taxon>Amygdaleae</taxon>
        <taxon>Prunus</taxon>
    </lineage>
</organism>
<evidence type="ECO:0000313" key="1">
    <source>
        <dbReference type="EMBL" id="BBH04312.1"/>
    </source>
</evidence>
<gene>
    <name evidence="1" type="ORF">Prudu_015413</name>
</gene>
<sequence length="69" mass="8030">MGSQVGFYPRRFRTTHCPTMADSSSFWGSRATCSSSTCLLREDHNWQAHLWRDHRVERHSGPKSRFAAF</sequence>
<dbReference type="AlphaFoldDB" id="A0A4Y1RJ11"/>
<dbReference type="EMBL" id="AP019302">
    <property type="protein sequence ID" value="BBH04312.1"/>
    <property type="molecule type" value="Genomic_DNA"/>
</dbReference>
<protein>
    <submittedName>
        <fullName evidence="1">Uncharacterized protein</fullName>
    </submittedName>
</protein>
<accession>A0A4Y1RJ11</accession>
<name>A0A4Y1RJ11_PRUDU</name>
<proteinExistence type="predicted"/>
<reference evidence="1" key="1">
    <citation type="journal article" date="2019" name="Science">
        <title>Mutation of a bHLH transcription factor allowed almond domestication.</title>
        <authorList>
            <person name="Sanchez-Perez R."/>
            <person name="Pavan S."/>
            <person name="Mazzeo R."/>
            <person name="Moldovan C."/>
            <person name="Aiese Cigliano R."/>
            <person name="Del Cueto J."/>
            <person name="Ricciardi F."/>
            <person name="Lotti C."/>
            <person name="Ricciardi L."/>
            <person name="Dicenta F."/>
            <person name="Lopez-Marques R.L."/>
            <person name="Lindberg Moller B."/>
        </authorList>
    </citation>
    <scope>NUCLEOTIDE SEQUENCE</scope>
</reference>